<keyword evidence="3" id="KW-0964">Secreted</keyword>
<proteinExistence type="inferred from homology"/>
<protein>
    <submittedName>
        <fullName evidence="6">Avirulence (Avh) protein</fullName>
    </submittedName>
</protein>
<feature type="signal peptide" evidence="5">
    <location>
        <begin position="1"/>
        <end position="20"/>
    </location>
</feature>
<dbReference type="InterPro" id="IPR031825">
    <property type="entry name" value="RXLR"/>
</dbReference>
<dbReference type="EMBL" id="NBNE01002837">
    <property type="protein sequence ID" value="OWZ09303.1"/>
    <property type="molecule type" value="Genomic_DNA"/>
</dbReference>
<dbReference type="Proteomes" id="UP000198211">
    <property type="component" value="Unassembled WGS sequence"/>
</dbReference>
<comment type="caution">
    <text evidence="6">The sequence shown here is derived from an EMBL/GenBank/DDBJ whole genome shotgun (WGS) entry which is preliminary data.</text>
</comment>
<evidence type="ECO:0000256" key="3">
    <source>
        <dbReference type="ARBA" id="ARBA00022525"/>
    </source>
</evidence>
<keyword evidence="4 5" id="KW-0732">Signal</keyword>
<accession>A0A225VV46</accession>
<evidence type="ECO:0000256" key="1">
    <source>
        <dbReference type="ARBA" id="ARBA00004613"/>
    </source>
</evidence>
<evidence type="ECO:0000256" key="4">
    <source>
        <dbReference type="ARBA" id="ARBA00022729"/>
    </source>
</evidence>
<sequence>MGTFSIVVLAVTAFLVCVHSSSVTIPSEAAEPTYPTFVQSLNQQRTLHTRFLRAYESTGNDGEDRANLGTITGAIKSSASKVKENTKLKLWLASKKSGVDVLNALKLGDDVGAVLKSSKLEMLVKYADKFNKNKLPAKQISVIDTLIGKYGDDAVMKALASAKQADDTAVVTKLETELFTRWMADRKFPDNVFSTLKIGNQEDTVLRIGNIGLVDNYITFFNGKTGQKESLLKVLTKSFGDENKALSVLAAARENSPMTKRATELETKLLLEKTRDQMAVRGGLDALGKNLLKLDKYVTTLKTTYKNKDVSILGALLFKYSDATVAKALSNAKSVDEAKGMATKIQNEQFHMWLKDSKSIDDAYTLLNLKGYGDTLVTSRALDVLESYTAFFNREMGTKESFIKIISKHFGGDEEFAIKLLGLKGFETTSEQATKLQSKLFQQWKNEGATAENVITTIFKSAGATNDDKRRTAKEFKSFLENSA</sequence>
<evidence type="ECO:0000313" key="7">
    <source>
        <dbReference type="Proteomes" id="UP000198211"/>
    </source>
</evidence>
<comment type="subcellular location">
    <subcellularLocation>
        <location evidence="1">Secreted</location>
    </subcellularLocation>
</comment>
<dbReference type="AlphaFoldDB" id="A0A225VV46"/>
<keyword evidence="7" id="KW-1185">Reference proteome</keyword>
<evidence type="ECO:0000256" key="5">
    <source>
        <dbReference type="SAM" id="SignalP"/>
    </source>
</evidence>
<evidence type="ECO:0000313" key="6">
    <source>
        <dbReference type="EMBL" id="OWZ09303.1"/>
    </source>
</evidence>
<dbReference type="Pfam" id="PF16810">
    <property type="entry name" value="RXLR"/>
    <property type="match status" value="1"/>
</dbReference>
<dbReference type="OrthoDB" id="128648at2759"/>
<comment type="similarity">
    <text evidence="2">Belongs to the RxLR effector family.</text>
</comment>
<gene>
    <name evidence="6" type="ORF">PHMEG_00018018</name>
</gene>
<reference evidence="7" key="1">
    <citation type="submission" date="2017-03" db="EMBL/GenBank/DDBJ databases">
        <title>Phytopthora megakarya and P. palmivora, two closely related causual agents of cacao black pod achieved similar genome size and gene model numbers by different mechanisms.</title>
        <authorList>
            <person name="Ali S."/>
            <person name="Shao J."/>
            <person name="Larry D.J."/>
            <person name="Kronmiller B."/>
            <person name="Shen D."/>
            <person name="Strem M.D."/>
            <person name="Melnick R.L."/>
            <person name="Guiltinan M.J."/>
            <person name="Tyler B.M."/>
            <person name="Meinhardt L.W."/>
            <person name="Bailey B.A."/>
        </authorList>
    </citation>
    <scope>NUCLEOTIDE SEQUENCE [LARGE SCALE GENOMIC DNA]</scope>
    <source>
        <strain evidence="7">zdho120</strain>
    </source>
</reference>
<dbReference type="STRING" id="4795.A0A225VV46"/>
<feature type="chain" id="PRO_5012691558" evidence="5">
    <location>
        <begin position="21"/>
        <end position="484"/>
    </location>
</feature>
<evidence type="ECO:0000256" key="2">
    <source>
        <dbReference type="ARBA" id="ARBA00010400"/>
    </source>
</evidence>
<organism evidence="6 7">
    <name type="scientific">Phytophthora megakarya</name>
    <dbReference type="NCBI Taxonomy" id="4795"/>
    <lineage>
        <taxon>Eukaryota</taxon>
        <taxon>Sar</taxon>
        <taxon>Stramenopiles</taxon>
        <taxon>Oomycota</taxon>
        <taxon>Peronosporomycetes</taxon>
        <taxon>Peronosporales</taxon>
        <taxon>Peronosporaceae</taxon>
        <taxon>Phytophthora</taxon>
    </lineage>
</organism>
<name>A0A225VV46_9STRA</name>